<accession>A0A9W6HEJ0</accession>
<name>A0A9W6HEJ0_9MICO</name>
<protein>
    <recommendedName>
        <fullName evidence="3">Phage tail protein</fullName>
    </recommendedName>
</protein>
<evidence type="ECO:0008006" key="3">
    <source>
        <dbReference type="Google" id="ProtNLM"/>
    </source>
</evidence>
<dbReference type="RefSeq" id="WP_210005394.1">
    <property type="nucleotide sequence ID" value="NZ_BSEO01000001.1"/>
</dbReference>
<reference evidence="1" key="1">
    <citation type="journal article" date="2014" name="Int. J. Syst. Evol. Microbiol.">
        <title>Complete genome sequence of Corynebacterium casei LMG S-19264T (=DSM 44701T), isolated from a smear-ripened cheese.</title>
        <authorList>
            <consortium name="US DOE Joint Genome Institute (JGI-PGF)"/>
            <person name="Walter F."/>
            <person name="Albersmeier A."/>
            <person name="Kalinowski J."/>
            <person name="Ruckert C."/>
        </authorList>
    </citation>
    <scope>NUCLEOTIDE SEQUENCE</scope>
    <source>
        <strain evidence="1">VKM Ac-1447</strain>
    </source>
</reference>
<dbReference type="EMBL" id="BSEO01000001">
    <property type="protein sequence ID" value="GLJ78686.1"/>
    <property type="molecule type" value="Genomic_DNA"/>
</dbReference>
<proteinExistence type="predicted"/>
<reference evidence="1" key="2">
    <citation type="submission" date="2023-01" db="EMBL/GenBank/DDBJ databases">
        <authorList>
            <person name="Sun Q."/>
            <person name="Evtushenko L."/>
        </authorList>
    </citation>
    <scope>NUCLEOTIDE SEQUENCE</scope>
    <source>
        <strain evidence="1">VKM Ac-1447</strain>
    </source>
</reference>
<gene>
    <name evidence="1" type="ORF">GCM10017586_03680</name>
</gene>
<evidence type="ECO:0000313" key="1">
    <source>
        <dbReference type="EMBL" id="GLJ78686.1"/>
    </source>
</evidence>
<sequence>MSYPIALGNPPSAPPIPVAAWEGVSLEWVAADGSVWDLNDWTSGVFLDTRGVEGLHNPEVTVYRSESRGTPGHRKRGWKTKTREVFWPVFVFADSSAEWRARYRAFFATLHPDQEGIWRVTAGGETRELTVSPVFGSPHADAFDPMAEGWGEYAVELEAAQPYWQGARVRRGPWSAPAPVPFLPPGPPMHISSASNFASASVPNTGDVEAWGVWSAAGPLTDVVLGVGGALITVPFELQVGDVLVIDTDPRNPSATLNGHDATQALGLQDYAPVPPGKSVELHVEATGAGSIMFDVVPLYFRAI</sequence>
<comment type="caution">
    <text evidence="1">The sequence shown here is derived from an EMBL/GenBank/DDBJ whole genome shotgun (WGS) entry which is preliminary data.</text>
</comment>
<dbReference type="AlphaFoldDB" id="A0A9W6HEJ0"/>
<evidence type="ECO:0000313" key="2">
    <source>
        <dbReference type="Proteomes" id="UP001142317"/>
    </source>
</evidence>
<organism evidence="1 2">
    <name type="scientific">Microbacterium imperiale</name>
    <dbReference type="NCBI Taxonomy" id="33884"/>
    <lineage>
        <taxon>Bacteria</taxon>
        <taxon>Bacillati</taxon>
        <taxon>Actinomycetota</taxon>
        <taxon>Actinomycetes</taxon>
        <taxon>Micrococcales</taxon>
        <taxon>Microbacteriaceae</taxon>
        <taxon>Microbacterium</taxon>
    </lineage>
</organism>
<keyword evidence="2" id="KW-1185">Reference proteome</keyword>
<dbReference type="Proteomes" id="UP001142317">
    <property type="component" value="Unassembled WGS sequence"/>
</dbReference>